<protein>
    <submittedName>
        <fullName evidence="2">Uncharacterized protein</fullName>
    </submittedName>
</protein>
<evidence type="ECO:0000313" key="2">
    <source>
        <dbReference type="EMBL" id="XDK33063.1"/>
    </source>
</evidence>
<dbReference type="AlphaFoldDB" id="A0AB39HPF4"/>
<accession>A0AB39HPF4</accession>
<reference evidence="2" key="1">
    <citation type="submission" date="2024-07" db="EMBL/GenBank/DDBJ databases">
        <title>Halotolerant mesophilic bacterium Ornithinibacillus sp. 4-3, sp. nov., isolated from soil.</title>
        <authorList>
            <person name="Sidarenka A.V."/>
            <person name="Guliayeva D.E."/>
            <person name="Leanovich S.I."/>
            <person name="Hileuskaya K.S."/>
            <person name="Akhremchuk A.E."/>
            <person name="Sikolenko M.A."/>
            <person name="Valentovich L.N."/>
        </authorList>
    </citation>
    <scope>NUCLEOTIDE SEQUENCE</scope>
    <source>
        <strain evidence="2">4-3</strain>
    </source>
</reference>
<gene>
    <name evidence="2" type="ORF">AB4Y30_01430</name>
</gene>
<proteinExistence type="predicted"/>
<evidence type="ECO:0000256" key="1">
    <source>
        <dbReference type="SAM" id="Phobius"/>
    </source>
</evidence>
<sequence length="50" mass="5638">MVIALQVILLIIIFISFIGSFTEKEPGLRRDIMLVFIASILAYIVSAVWL</sequence>
<keyword evidence="1" id="KW-0472">Membrane</keyword>
<feature type="transmembrane region" description="Helical" evidence="1">
    <location>
        <begin position="32"/>
        <end position="49"/>
    </location>
</feature>
<keyword evidence="1" id="KW-0812">Transmembrane</keyword>
<name>A0AB39HPF4_9BACI</name>
<keyword evidence="1" id="KW-1133">Transmembrane helix</keyword>
<organism evidence="2">
    <name type="scientific">Ornithinibacillus sp. 4-3</name>
    <dbReference type="NCBI Taxonomy" id="3231488"/>
    <lineage>
        <taxon>Bacteria</taxon>
        <taxon>Bacillati</taxon>
        <taxon>Bacillota</taxon>
        <taxon>Bacilli</taxon>
        <taxon>Bacillales</taxon>
        <taxon>Bacillaceae</taxon>
        <taxon>Ornithinibacillus</taxon>
    </lineage>
</organism>
<dbReference type="EMBL" id="CP162599">
    <property type="protein sequence ID" value="XDK33063.1"/>
    <property type="molecule type" value="Genomic_DNA"/>
</dbReference>
<dbReference type="RefSeq" id="WP_368653750.1">
    <property type="nucleotide sequence ID" value="NZ_CP162599.1"/>
</dbReference>